<sequence>MSKLTPEEIALFQQQMAALDAVLRPGIDPTRPYEEAEPQGISAPTALAYLGWIAPVGITYTETISAIGDALRLSPDRVTARLLQLARRPELENVLRRPTYTGHDLLKAVAGMVLITQE</sequence>
<organism evidence="1">
    <name type="scientific">Deinococcus sonorensis KR-87</name>
    <dbReference type="NCBI Taxonomy" id="694439"/>
    <lineage>
        <taxon>Bacteria</taxon>
        <taxon>Thermotogati</taxon>
        <taxon>Deinococcota</taxon>
        <taxon>Deinococci</taxon>
        <taxon>Deinococcales</taxon>
        <taxon>Deinococcaceae</taxon>
        <taxon>Deinococcus</taxon>
    </lineage>
</organism>
<accession>A0AAU7UAV4</accession>
<dbReference type="AlphaFoldDB" id="A0AAU7UAV4"/>
<reference evidence="1" key="1">
    <citation type="submission" date="2024-06" db="EMBL/GenBank/DDBJ databases">
        <title>Draft Genome Sequence of Deinococcus sonorensis Type Strain KR-87, a Biofilm Producing Representative of the Genus Deinococcus.</title>
        <authorList>
            <person name="Boren L.S."/>
            <person name="Grosso R.A."/>
            <person name="Hugenberg-Cox A.N."/>
            <person name="Hill J.T.E."/>
            <person name="Albert C.M."/>
            <person name="Tuohy J.M."/>
        </authorList>
    </citation>
    <scope>NUCLEOTIDE SEQUENCE</scope>
    <source>
        <strain evidence="1">KR-87</strain>
    </source>
</reference>
<dbReference type="EMBL" id="CP158299">
    <property type="protein sequence ID" value="XBV85591.1"/>
    <property type="molecule type" value="Genomic_DNA"/>
</dbReference>
<evidence type="ECO:0000313" key="1">
    <source>
        <dbReference type="EMBL" id="XBV85591.1"/>
    </source>
</evidence>
<name>A0AAU7UAV4_9DEIO</name>
<dbReference type="RefSeq" id="WP_350243629.1">
    <property type="nucleotide sequence ID" value="NZ_CP158299.1"/>
</dbReference>
<proteinExistence type="predicted"/>
<gene>
    <name evidence="1" type="ORF">ABOD76_19520</name>
</gene>
<protein>
    <submittedName>
        <fullName evidence="1">Uncharacterized protein</fullName>
    </submittedName>
</protein>
<dbReference type="KEGG" id="dsc:ABOD76_19520"/>